<dbReference type="InterPro" id="IPR001938">
    <property type="entry name" value="Thaumatin"/>
</dbReference>
<keyword evidence="2" id="KW-0812">Transmembrane</keyword>
<accession>A0A1Z2RP73</accession>
<feature type="disulfide bond" evidence="1">
    <location>
        <begin position="159"/>
        <end position="219"/>
    </location>
</feature>
<evidence type="ECO:0000256" key="3">
    <source>
        <dbReference type="SAM" id="SignalP"/>
    </source>
</evidence>
<keyword evidence="3" id="KW-0732">Signal</keyword>
<organism evidence="4">
    <name type="scientific">Lilium hybrid cultivar</name>
    <dbReference type="NCBI Taxonomy" id="156531"/>
    <lineage>
        <taxon>Eukaryota</taxon>
        <taxon>Viridiplantae</taxon>
        <taxon>Streptophyta</taxon>
        <taxon>Embryophyta</taxon>
        <taxon>Tracheophyta</taxon>
        <taxon>Spermatophyta</taxon>
        <taxon>Magnoliopsida</taxon>
        <taxon>Liliopsida</taxon>
        <taxon>Liliales</taxon>
        <taxon>Liliaceae</taxon>
        <taxon>Lilium</taxon>
    </lineage>
</organism>
<feature type="disulfide bond" evidence="1">
    <location>
        <begin position="98"/>
        <end position="105"/>
    </location>
</feature>
<evidence type="ECO:0000313" key="4">
    <source>
        <dbReference type="EMBL" id="ASA45586.1"/>
    </source>
</evidence>
<keyword evidence="2" id="KW-0472">Membrane</keyword>
<name>A0A1Z2RP73_9LILI</name>
<dbReference type="PANTHER" id="PTHR31048">
    <property type="entry name" value="OS03G0233200 PROTEIN"/>
    <property type="match status" value="1"/>
</dbReference>
<dbReference type="SUPFAM" id="SSF49870">
    <property type="entry name" value="Osmotin, thaumatin-like protein"/>
    <property type="match status" value="1"/>
</dbReference>
<keyword evidence="1" id="KW-1015">Disulfide bond</keyword>
<feature type="disulfide bond" evidence="1">
    <location>
        <begin position="167"/>
        <end position="182"/>
    </location>
</feature>
<dbReference type="InterPro" id="IPR037176">
    <property type="entry name" value="Osmotin/thaumatin-like_sf"/>
</dbReference>
<dbReference type="EMBL" id="KY273923">
    <property type="protein sequence ID" value="ASA45586.1"/>
    <property type="molecule type" value="mRNA"/>
</dbReference>
<evidence type="ECO:0000256" key="2">
    <source>
        <dbReference type="SAM" id="Phobius"/>
    </source>
</evidence>
<protein>
    <submittedName>
        <fullName evidence="4">PR5 protein</fullName>
    </submittedName>
</protein>
<dbReference type="CDD" id="cd09218">
    <property type="entry name" value="TLP-PA"/>
    <property type="match status" value="1"/>
</dbReference>
<dbReference type="SMART" id="SM00205">
    <property type="entry name" value="THN"/>
    <property type="match status" value="1"/>
</dbReference>
<feature type="transmembrane region" description="Helical" evidence="2">
    <location>
        <begin position="282"/>
        <end position="308"/>
    </location>
</feature>
<feature type="disulfide bond" evidence="1">
    <location>
        <begin position="34"/>
        <end position="247"/>
    </location>
</feature>
<dbReference type="FunFam" id="2.60.110.10:FF:000001">
    <property type="entry name" value="THAUMATIN-LIKE PROTEIN 1"/>
    <property type="match status" value="1"/>
</dbReference>
<dbReference type="Gene3D" id="2.60.110.10">
    <property type="entry name" value="Thaumatin"/>
    <property type="match status" value="1"/>
</dbReference>
<keyword evidence="2" id="KW-1133">Transmembrane helix</keyword>
<feature type="signal peptide" evidence="3">
    <location>
        <begin position="1"/>
        <end position="22"/>
    </location>
</feature>
<dbReference type="AlphaFoldDB" id="A0A1Z2RP73"/>
<feature type="disulfide bond" evidence="1">
    <location>
        <begin position="82"/>
        <end position="93"/>
    </location>
</feature>
<evidence type="ECO:0000256" key="1">
    <source>
        <dbReference type="PIRSR" id="PIRSR002703-1"/>
    </source>
</evidence>
<dbReference type="PIRSF" id="PIRSF002703">
    <property type="entry name" value="Thaumatin"/>
    <property type="match status" value="1"/>
</dbReference>
<feature type="disulfide bond" evidence="1">
    <location>
        <begin position="196"/>
        <end position="206"/>
    </location>
</feature>
<feature type="chain" id="PRO_5012486943" evidence="3">
    <location>
        <begin position="23"/>
        <end position="312"/>
    </location>
</feature>
<proteinExistence type="evidence at transcript level"/>
<sequence>MVRRSQLFLATFTLFISLESMGSFSATFTITNNCDYTVWPGILSNAGTAVLATTGFSLNKGESRTLDVPAAWSGRLWGRTLCTTDTTTGNFACGTGDCGSNNIECSGGGAIPPATLAEFTLSGNDNKDFYDVSLVDGYNLPMAVVPQGGGGNNCTAAGCLVQLNGACPAELKVVMSSESVACRSACDAFGSPQYCCKGDYGNSNICKPTVYSEFFKNACPRAYSYAYDDATSTFTCSSGTEYSITFCPSTTREMTGKDPEAAAALPLINDTMVFLGGNQINLASMTAMGCAVPLWLTITLVFATWLLLQRRF</sequence>
<feature type="disulfide bond" evidence="1">
    <location>
        <begin position="154"/>
        <end position="236"/>
    </location>
</feature>
<dbReference type="PROSITE" id="PS51367">
    <property type="entry name" value="THAUMATIN_2"/>
    <property type="match status" value="1"/>
</dbReference>
<dbReference type="PRINTS" id="PR00347">
    <property type="entry name" value="THAUMATIN"/>
</dbReference>
<dbReference type="Pfam" id="PF00314">
    <property type="entry name" value="Thaumatin"/>
    <property type="match status" value="1"/>
</dbReference>
<reference evidence="4" key="1">
    <citation type="journal article" date="2017" name="Int J Agric Biol">
        <title>Characterization of LhSorPR5, a thaumatin-like protein from the oriental hybrid lily Sorbonne.</title>
        <authorList>
            <person name="Wang L."/>
            <person name="Li L."/>
            <person name="Zhang Y."/>
            <person name="Guo Z."/>
            <person name="Wang Y."/>
            <person name="Yang G."/>
            <person name="Wang L."/>
            <person name="Wang R."/>
            <person name="Xie Z."/>
        </authorList>
    </citation>
    <scope>NUCLEOTIDE SEQUENCE</scope>
</reference>
<feature type="disulfide bond" evidence="1">
    <location>
        <begin position="186"/>
        <end position="195"/>
    </location>
</feature>